<evidence type="ECO:0000313" key="2">
    <source>
        <dbReference type="Proteomes" id="UP000284557"/>
    </source>
</evidence>
<comment type="caution">
    <text evidence="1">The sequence shown here is derived from an EMBL/GenBank/DDBJ whole genome shotgun (WGS) entry which is preliminary data.</text>
</comment>
<dbReference type="Proteomes" id="UP000284557">
    <property type="component" value="Unassembled WGS sequence"/>
</dbReference>
<reference evidence="1 2" key="1">
    <citation type="submission" date="2018-08" db="EMBL/GenBank/DDBJ databases">
        <title>Linezolid Resistance in Mycobacterium abscessus: MIC Distribution and Comprehensive Investigation of Resistance Mechanisms.</title>
        <authorList>
            <person name="Ye M."/>
            <person name="Xu L."/>
            <person name="Zou Y."/>
            <person name="Li B."/>
            <person name="Guo Q."/>
            <person name="Zhang Y."/>
            <person name="Zhan M."/>
            <person name="Xu B."/>
            <person name="Yu F."/>
            <person name="Zhang Z."/>
            <person name="Chu H."/>
        </authorList>
    </citation>
    <scope>NUCLEOTIDE SEQUENCE [LARGE SCALE GENOMIC DNA]</scope>
    <source>
        <strain evidence="1 2">G143</strain>
    </source>
</reference>
<dbReference type="EMBL" id="QXBN01000012">
    <property type="protein sequence ID" value="RIT36856.1"/>
    <property type="molecule type" value="Genomic_DNA"/>
</dbReference>
<evidence type="ECO:0000313" key="1">
    <source>
        <dbReference type="EMBL" id="RIT36856.1"/>
    </source>
</evidence>
<dbReference type="AlphaFoldDB" id="A0ABD7HM42"/>
<name>A0ABD7HM42_9MYCO</name>
<protein>
    <submittedName>
        <fullName evidence="1">Uncharacterized protein</fullName>
    </submittedName>
</protein>
<gene>
    <name evidence="1" type="ORF">D2E76_16540</name>
</gene>
<organism evidence="1 2">
    <name type="scientific">Mycobacteroides abscessus</name>
    <dbReference type="NCBI Taxonomy" id="36809"/>
    <lineage>
        <taxon>Bacteria</taxon>
        <taxon>Bacillati</taxon>
        <taxon>Actinomycetota</taxon>
        <taxon>Actinomycetes</taxon>
        <taxon>Mycobacteriales</taxon>
        <taxon>Mycobacteriaceae</taxon>
        <taxon>Mycobacteroides</taxon>
    </lineage>
</organism>
<sequence>MGKEFEVETIERRASRHDFVAFPDYANLPTIFDRVKLLLDSGRSLTLVEYFVNGDPDPQLHIAAGLRLEEIDSRRRWHEDHAKRTRGFRFDFTRTRQFGLFVDARHDEGALALRFHQKQTATMIRIEGTGGGVDDHIEVRAWNEHGVQVVTRIQLEDRNASTATEMLGGPHAVMMGRGWVDPNDPAG</sequence>
<accession>A0ABD7HM42</accession>
<proteinExistence type="predicted"/>